<dbReference type="EMBL" id="JACCCU010000002">
    <property type="protein sequence ID" value="NYF91172.1"/>
    <property type="molecule type" value="Genomic_DNA"/>
</dbReference>
<comment type="caution">
    <text evidence="2">The sequence shown here is derived from an EMBL/GenBank/DDBJ whole genome shotgun (WGS) entry which is preliminary data.</text>
</comment>
<feature type="compositionally biased region" description="Polar residues" evidence="1">
    <location>
        <begin position="44"/>
        <end position="54"/>
    </location>
</feature>
<proteinExistence type="predicted"/>
<dbReference type="AlphaFoldDB" id="A0A852VP76"/>
<sequence>MERPPHSVFALSKPVDIKTKVKVVILTLSEAEGEGSRYFPPTHTVRTFQPNTPADTVLPPPEKPTEATHRYLVPSPRSVISTEAAQYRRATQWRDPAFRFAPHTVDINAKTHYTP</sequence>
<name>A0A852VP76_9BACT</name>
<evidence type="ECO:0000256" key="1">
    <source>
        <dbReference type="SAM" id="MobiDB-lite"/>
    </source>
</evidence>
<organism evidence="2 3">
    <name type="scientific">Tunturiibacter lichenicola</name>
    <dbReference type="NCBI Taxonomy" id="2051959"/>
    <lineage>
        <taxon>Bacteria</taxon>
        <taxon>Pseudomonadati</taxon>
        <taxon>Acidobacteriota</taxon>
        <taxon>Terriglobia</taxon>
        <taxon>Terriglobales</taxon>
        <taxon>Acidobacteriaceae</taxon>
        <taxon>Tunturiibacter</taxon>
    </lineage>
</organism>
<feature type="region of interest" description="Disordered" evidence="1">
    <location>
        <begin position="35"/>
        <end position="68"/>
    </location>
</feature>
<accession>A0A852VP76</accession>
<protein>
    <submittedName>
        <fullName evidence="2">Uncharacterized protein</fullName>
    </submittedName>
</protein>
<evidence type="ECO:0000313" key="3">
    <source>
        <dbReference type="Proteomes" id="UP000564385"/>
    </source>
</evidence>
<evidence type="ECO:0000313" key="2">
    <source>
        <dbReference type="EMBL" id="NYF91172.1"/>
    </source>
</evidence>
<dbReference type="Proteomes" id="UP000564385">
    <property type="component" value="Unassembled WGS sequence"/>
</dbReference>
<reference evidence="2 3" key="1">
    <citation type="submission" date="2020-07" db="EMBL/GenBank/DDBJ databases">
        <title>Genomic Encyclopedia of Type Strains, Phase IV (KMG-V): Genome sequencing to study the core and pangenomes of soil and plant-associated prokaryotes.</title>
        <authorList>
            <person name="Whitman W."/>
        </authorList>
    </citation>
    <scope>NUCLEOTIDE SEQUENCE [LARGE SCALE GENOMIC DNA]</scope>
    <source>
        <strain evidence="2 3">M8UP22</strain>
    </source>
</reference>
<gene>
    <name evidence="2" type="ORF">HDF08_003274</name>
</gene>